<evidence type="ECO:0000256" key="5">
    <source>
        <dbReference type="ARBA" id="ARBA00078118"/>
    </source>
</evidence>
<organism evidence="7 8">
    <name type="scientific">Acrobeloides nanus</name>
    <dbReference type="NCBI Taxonomy" id="290746"/>
    <lineage>
        <taxon>Eukaryota</taxon>
        <taxon>Metazoa</taxon>
        <taxon>Ecdysozoa</taxon>
        <taxon>Nematoda</taxon>
        <taxon>Chromadorea</taxon>
        <taxon>Rhabditida</taxon>
        <taxon>Tylenchina</taxon>
        <taxon>Cephalobomorpha</taxon>
        <taxon>Cephaloboidea</taxon>
        <taxon>Cephalobidae</taxon>
        <taxon>Acrobeloides</taxon>
    </lineage>
</organism>
<dbReference type="EC" id="2.5.1.18" evidence="1"/>
<name>A0A914EMG3_9BILA</name>
<proteinExistence type="inferred from homology"/>
<dbReference type="WBParaSite" id="ACRNAN_scaffold9036.g17145.t1">
    <property type="protein sequence ID" value="ACRNAN_scaffold9036.g17145.t1"/>
    <property type="gene ID" value="ACRNAN_scaffold9036.g17145"/>
</dbReference>
<feature type="domain" description="GST C-terminal" evidence="6">
    <location>
        <begin position="13"/>
        <end position="137"/>
    </location>
</feature>
<dbReference type="GO" id="GO:0004364">
    <property type="term" value="F:glutathione transferase activity"/>
    <property type="evidence" value="ECO:0007669"/>
    <property type="project" value="UniProtKB-EC"/>
</dbReference>
<dbReference type="CDD" id="cd03192">
    <property type="entry name" value="GST_C_Sigma_like"/>
    <property type="match status" value="1"/>
</dbReference>
<dbReference type="PANTHER" id="PTHR11571">
    <property type="entry name" value="GLUTATHIONE S-TRANSFERASE"/>
    <property type="match status" value="1"/>
</dbReference>
<dbReference type="InterPro" id="IPR050213">
    <property type="entry name" value="GST_superfamily"/>
</dbReference>
<comment type="catalytic activity">
    <reaction evidence="4">
        <text>RX + glutathione = an S-substituted glutathione + a halide anion + H(+)</text>
        <dbReference type="Rhea" id="RHEA:16437"/>
        <dbReference type="ChEBI" id="CHEBI:15378"/>
        <dbReference type="ChEBI" id="CHEBI:16042"/>
        <dbReference type="ChEBI" id="CHEBI:17792"/>
        <dbReference type="ChEBI" id="CHEBI:57925"/>
        <dbReference type="ChEBI" id="CHEBI:90779"/>
        <dbReference type="EC" id="2.5.1.18"/>
    </reaction>
</comment>
<dbReference type="SUPFAM" id="SSF47616">
    <property type="entry name" value="GST C-terminal domain-like"/>
    <property type="match status" value="1"/>
</dbReference>
<dbReference type="GO" id="GO:0005737">
    <property type="term" value="C:cytoplasm"/>
    <property type="evidence" value="ECO:0007669"/>
    <property type="project" value="UniProtKB-ARBA"/>
</dbReference>
<accession>A0A914EMG3</accession>
<keyword evidence="7" id="KW-1185">Reference proteome</keyword>
<evidence type="ECO:0000313" key="7">
    <source>
        <dbReference type="Proteomes" id="UP000887540"/>
    </source>
</evidence>
<dbReference type="InterPro" id="IPR036282">
    <property type="entry name" value="Glutathione-S-Trfase_C_sf"/>
</dbReference>
<dbReference type="GO" id="GO:0006749">
    <property type="term" value="P:glutathione metabolic process"/>
    <property type="evidence" value="ECO:0007669"/>
    <property type="project" value="TreeGrafter"/>
</dbReference>
<dbReference type="Gene3D" id="3.40.30.10">
    <property type="entry name" value="Glutaredoxin"/>
    <property type="match status" value="1"/>
</dbReference>
<evidence type="ECO:0000256" key="3">
    <source>
        <dbReference type="ARBA" id="ARBA00038317"/>
    </source>
</evidence>
<dbReference type="Proteomes" id="UP000887540">
    <property type="component" value="Unplaced"/>
</dbReference>
<sequence length="137" mass="15737">MYNKKKLGLAGKDDFEAAQIDAIADFHKDVYAELFPYLYRKLGFMEGDAAPHHQAFIDGTEKLFPTYVKLLKESGSGFFAKSGVSWVDFVIANYLLSIRINEPEVLKKYPDLEKYVDQIHALPQIKDYVDKRPLIVF</sequence>
<protein>
    <recommendedName>
        <fullName evidence="1">glutathione transferase</fullName>
        <ecNumber evidence="1">2.5.1.18</ecNumber>
    </recommendedName>
    <alternativeName>
        <fullName evidence="5">GST class-sigma</fullName>
    </alternativeName>
</protein>
<evidence type="ECO:0000259" key="6">
    <source>
        <dbReference type="PROSITE" id="PS50405"/>
    </source>
</evidence>
<evidence type="ECO:0000256" key="4">
    <source>
        <dbReference type="ARBA" id="ARBA00047960"/>
    </source>
</evidence>
<evidence type="ECO:0000256" key="2">
    <source>
        <dbReference type="ARBA" id="ARBA00022679"/>
    </source>
</evidence>
<reference evidence="8" key="1">
    <citation type="submission" date="2022-11" db="UniProtKB">
        <authorList>
            <consortium name="WormBaseParasite"/>
        </authorList>
    </citation>
    <scope>IDENTIFICATION</scope>
</reference>
<comment type="similarity">
    <text evidence="3">Belongs to the GST superfamily. Sigma family.</text>
</comment>
<dbReference type="Gene3D" id="1.20.1050.10">
    <property type="match status" value="1"/>
</dbReference>
<dbReference type="Pfam" id="PF14497">
    <property type="entry name" value="GST_C_3"/>
    <property type="match status" value="1"/>
</dbReference>
<evidence type="ECO:0000313" key="8">
    <source>
        <dbReference type="WBParaSite" id="ACRNAN_scaffold9036.g17145.t1"/>
    </source>
</evidence>
<dbReference type="AlphaFoldDB" id="A0A914EMG3"/>
<dbReference type="InterPro" id="IPR004046">
    <property type="entry name" value="GST_C"/>
</dbReference>
<dbReference type="PROSITE" id="PS50405">
    <property type="entry name" value="GST_CTER"/>
    <property type="match status" value="1"/>
</dbReference>
<dbReference type="PANTHER" id="PTHR11571:SF224">
    <property type="entry name" value="HEMATOPOIETIC PROSTAGLANDIN D SYNTHASE"/>
    <property type="match status" value="1"/>
</dbReference>
<evidence type="ECO:0000256" key="1">
    <source>
        <dbReference type="ARBA" id="ARBA00012452"/>
    </source>
</evidence>
<dbReference type="FunFam" id="1.20.1050.10:FF:000031">
    <property type="entry name" value="Glutathione S-Transferase"/>
    <property type="match status" value="1"/>
</dbReference>
<dbReference type="InterPro" id="IPR010987">
    <property type="entry name" value="Glutathione-S-Trfase_C-like"/>
</dbReference>
<keyword evidence="2" id="KW-0808">Transferase</keyword>